<proteinExistence type="predicted"/>
<dbReference type="Gene3D" id="3.90.1200.10">
    <property type="match status" value="1"/>
</dbReference>
<gene>
    <name evidence="2" type="ORF">CAMP_LOCUS10874</name>
</gene>
<dbReference type="SUPFAM" id="SSF56112">
    <property type="entry name" value="Protein kinase-like (PK-like)"/>
    <property type="match status" value="1"/>
</dbReference>
<evidence type="ECO:0000313" key="3">
    <source>
        <dbReference type="Proteomes" id="UP001152747"/>
    </source>
</evidence>
<dbReference type="Pfam" id="PF07914">
    <property type="entry name" value="DUF1679"/>
    <property type="match status" value="1"/>
</dbReference>
<organism evidence="2 3">
    <name type="scientific">Caenorhabditis angaria</name>
    <dbReference type="NCBI Taxonomy" id="860376"/>
    <lineage>
        <taxon>Eukaryota</taxon>
        <taxon>Metazoa</taxon>
        <taxon>Ecdysozoa</taxon>
        <taxon>Nematoda</taxon>
        <taxon>Chromadorea</taxon>
        <taxon>Rhabditida</taxon>
        <taxon>Rhabditina</taxon>
        <taxon>Rhabditomorpha</taxon>
        <taxon>Rhabditoidea</taxon>
        <taxon>Rhabditidae</taxon>
        <taxon>Peloderinae</taxon>
        <taxon>Caenorhabditis</taxon>
    </lineage>
</organism>
<sequence length="424" mass="49374">MSLHQTTSGLLGTHVNWEDIEDEIRQSLGTNARFGDNKQATNIGNMKGFTSKTALIEPDWTQDSEMLPKKFVVKISSLLAICEISKVLKHGGENGFSEEKLESFYKITKDLHNREVEAYEFLSNIPEIPLLKIYSSRKFSAENPLKAFIILEYVENVKHVPIYESLEPLEIIEIVQNIAKFSSVAEIFPKNELKFATEPEFWEKILREFGDEKVSETIFLMLRQDFPEEYEDKVEELIDIYRFLMSPEYLAKLHEVSKFLGFPLVLIHGDLCIDNLLFLDEGYSPRIMQLYAIIDWQTVSFGSPAQDLCRLFLSILTAKNRRENLDYLLEIYYRAFLENLENFGLDKKIPFTFEQLKSNYQLLFPLLTIMVLPGILRFTSFVHCSQEETMKIRDLAIEKSVGMMEDAIEIHRKNLIEFSDFYKL</sequence>
<evidence type="ECO:0000313" key="2">
    <source>
        <dbReference type="EMBL" id="CAI5448237.1"/>
    </source>
</evidence>
<keyword evidence="3" id="KW-1185">Reference proteome</keyword>
<dbReference type="AlphaFoldDB" id="A0A9P1IQD9"/>
<evidence type="ECO:0000259" key="1">
    <source>
        <dbReference type="SMART" id="SM00587"/>
    </source>
</evidence>
<dbReference type="PANTHER" id="PTHR23020">
    <property type="entry name" value="UNCHARACTERIZED NUCLEAR HORMONE RECEPTOR-RELATED"/>
    <property type="match status" value="1"/>
</dbReference>
<dbReference type="SMART" id="SM00587">
    <property type="entry name" value="CHK"/>
    <property type="match status" value="1"/>
</dbReference>
<protein>
    <recommendedName>
        <fullName evidence="1">CHK kinase-like domain-containing protein</fullName>
    </recommendedName>
</protein>
<reference evidence="2" key="1">
    <citation type="submission" date="2022-11" db="EMBL/GenBank/DDBJ databases">
        <authorList>
            <person name="Kikuchi T."/>
        </authorList>
    </citation>
    <scope>NUCLEOTIDE SEQUENCE</scope>
    <source>
        <strain evidence="2">PS1010</strain>
    </source>
</reference>
<dbReference type="InterPro" id="IPR052961">
    <property type="entry name" value="Oxido-Kinase-like_Enzymes"/>
</dbReference>
<dbReference type="InterPro" id="IPR015897">
    <property type="entry name" value="CHK_kinase-like"/>
</dbReference>
<dbReference type="Proteomes" id="UP001152747">
    <property type="component" value="Unassembled WGS sequence"/>
</dbReference>
<dbReference type="PANTHER" id="PTHR23020:SF8">
    <property type="entry name" value="CHK KINASE-LIKE DOMAIN-CONTAINING PROTEIN"/>
    <property type="match status" value="1"/>
</dbReference>
<comment type="caution">
    <text evidence="2">The sequence shown here is derived from an EMBL/GenBank/DDBJ whole genome shotgun (WGS) entry which is preliminary data.</text>
</comment>
<name>A0A9P1IQD9_9PELO</name>
<dbReference type="EMBL" id="CANHGI010000004">
    <property type="protein sequence ID" value="CAI5448237.1"/>
    <property type="molecule type" value="Genomic_DNA"/>
</dbReference>
<dbReference type="InterPro" id="IPR012877">
    <property type="entry name" value="Dhs-27"/>
</dbReference>
<accession>A0A9P1IQD9</accession>
<dbReference type="OrthoDB" id="5786316at2759"/>
<dbReference type="InterPro" id="IPR011009">
    <property type="entry name" value="Kinase-like_dom_sf"/>
</dbReference>
<feature type="domain" description="CHK kinase-like" evidence="1">
    <location>
        <begin position="148"/>
        <end position="342"/>
    </location>
</feature>